<keyword evidence="2" id="KW-1185">Reference proteome</keyword>
<name>A0ABX2D3J7_9CYAN</name>
<protein>
    <recommendedName>
        <fullName evidence="3">Transposase</fullName>
    </recommendedName>
</protein>
<sequence length="66" mass="7820">MYVGVENLEKDIEDGVHLVKAQDGEKWVNYLEQYSLEVEQLMKLTRNKRRFYQQGMRAATLIRSIS</sequence>
<organism evidence="1 2">
    <name type="scientific">Microcoleus asticus IPMA8</name>
    <dbReference type="NCBI Taxonomy" id="2563858"/>
    <lineage>
        <taxon>Bacteria</taxon>
        <taxon>Bacillati</taxon>
        <taxon>Cyanobacteriota</taxon>
        <taxon>Cyanophyceae</taxon>
        <taxon>Oscillatoriophycideae</taxon>
        <taxon>Oscillatoriales</taxon>
        <taxon>Microcoleaceae</taxon>
        <taxon>Microcoleus</taxon>
        <taxon>Microcoleus asticus</taxon>
    </lineage>
</organism>
<evidence type="ECO:0000313" key="2">
    <source>
        <dbReference type="Proteomes" id="UP000702425"/>
    </source>
</evidence>
<proteinExistence type="predicted"/>
<evidence type="ECO:0008006" key="3">
    <source>
        <dbReference type="Google" id="ProtNLM"/>
    </source>
</evidence>
<comment type="caution">
    <text evidence="1">The sequence shown here is derived from an EMBL/GenBank/DDBJ whole genome shotgun (WGS) entry which is preliminary data.</text>
</comment>
<gene>
    <name evidence="1" type="ORF">E5S67_04978</name>
</gene>
<dbReference type="Proteomes" id="UP000702425">
    <property type="component" value="Unassembled WGS sequence"/>
</dbReference>
<accession>A0ABX2D3J7</accession>
<dbReference type="EMBL" id="SRRZ01000117">
    <property type="protein sequence ID" value="NQE37209.1"/>
    <property type="molecule type" value="Genomic_DNA"/>
</dbReference>
<dbReference type="RefSeq" id="WP_246276977.1">
    <property type="nucleotide sequence ID" value="NZ_CAWPPK010000021.1"/>
</dbReference>
<reference evidence="1 2" key="1">
    <citation type="journal article" date="2020" name="Sci. Rep.">
        <title>A novel cyanobacterial geosmin producer, revising GeoA distribution and dispersion patterns in Bacteria.</title>
        <authorList>
            <person name="Churro C."/>
            <person name="Semedo-Aguiar A.P."/>
            <person name="Silva A.D."/>
            <person name="Pereira-Leal J.B."/>
            <person name="Leite R.B."/>
        </authorList>
    </citation>
    <scope>NUCLEOTIDE SEQUENCE [LARGE SCALE GENOMIC DNA]</scope>
    <source>
        <strain evidence="1 2">IPMA8</strain>
    </source>
</reference>
<evidence type="ECO:0000313" key="1">
    <source>
        <dbReference type="EMBL" id="NQE37209.1"/>
    </source>
</evidence>